<evidence type="ECO:0000313" key="3">
    <source>
        <dbReference type="Proteomes" id="UP000020467"/>
    </source>
</evidence>
<dbReference type="OrthoDB" id="4161727at2759"/>
<evidence type="ECO:0000256" key="1">
    <source>
        <dbReference type="SAM" id="MobiDB-lite"/>
    </source>
</evidence>
<dbReference type="Proteomes" id="UP000020467">
    <property type="component" value="Unassembled WGS sequence"/>
</dbReference>
<keyword evidence="3" id="KW-1185">Reference proteome</keyword>
<accession>A0A010RC99</accession>
<dbReference type="KEGG" id="cfj:CFIO01_02946"/>
<comment type="caution">
    <text evidence="2">The sequence shown here is derived from an EMBL/GenBank/DDBJ whole genome shotgun (WGS) entry which is preliminary data.</text>
</comment>
<dbReference type="AlphaFoldDB" id="A0A010RC99"/>
<feature type="compositionally biased region" description="Basic and acidic residues" evidence="1">
    <location>
        <begin position="194"/>
        <end position="209"/>
    </location>
</feature>
<proteinExistence type="predicted"/>
<organism evidence="2 3">
    <name type="scientific">Colletotrichum fioriniae PJ7</name>
    <dbReference type="NCBI Taxonomy" id="1445577"/>
    <lineage>
        <taxon>Eukaryota</taxon>
        <taxon>Fungi</taxon>
        <taxon>Dikarya</taxon>
        <taxon>Ascomycota</taxon>
        <taxon>Pezizomycotina</taxon>
        <taxon>Sordariomycetes</taxon>
        <taxon>Hypocreomycetidae</taxon>
        <taxon>Glomerellales</taxon>
        <taxon>Glomerellaceae</taxon>
        <taxon>Colletotrichum</taxon>
        <taxon>Colletotrichum acutatum species complex</taxon>
    </lineage>
</organism>
<protein>
    <submittedName>
        <fullName evidence="2">Uncharacterized protein</fullName>
    </submittedName>
</protein>
<feature type="compositionally biased region" description="Pro residues" evidence="1">
    <location>
        <begin position="78"/>
        <end position="90"/>
    </location>
</feature>
<feature type="region of interest" description="Disordered" evidence="1">
    <location>
        <begin position="1"/>
        <end position="57"/>
    </location>
</feature>
<dbReference type="HOGENOM" id="CLU_628512_0_0_1"/>
<feature type="compositionally biased region" description="Low complexity" evidence="1">
    <location>
        <begin position="37"/>
        <end position="50"/>
    </location>
</feature>
<name>A0A010RC99_9PEZI</name>
<reference evidence="2 3" key="1">
    <citation type="submission" date="2014-02" db="EMBL/GenBank/DDBJ databases">
        <title>The genome sequence of Colletotrichum fioriniae PJ7.</title>
        <authorList>
            <person name="Baroncelli R."/>
            <person name="Thon M.R."/>
        </authorList>
    </citation>
    <scope>NUCLEOTIDE SEQUENCE [LARGE SCALE GENOMIC DNA]</scope>
    <source>
        <strain evidence="2 3">PJ7</strain>
    </source>
</reference>
<gene>
    <name evidence="2" type="ORF">CFIO01_02946</name>
</gene>
<sequence>MWAAASGPGFDPTAALTQQFSDLGIHEQAAPPPPQQVAPQQAPAQAPDPAHITEFASERYSVQPAWNGAASAYHYQPYQPPPASFFPAPAPVQQQPSTLGSSRDREVDGGPNGTNYHSLPDAWKPPPSRPEPQALCNVIQGEGHVEGFDAAQEKLLKSKKRRNGVETEEDKWKEIFKILFPSHKDVPDPFYKTPVDDRTAADQTPKQEQDDVESIFTRDIPSPVEEEMTSKLEEAVGGRLTKKKRRKLLNVFRGFAVKMLRQSTEGDIKNRAIILPSKSSQIEKSFGTERSARAPSEKLLRTVAEDKPDEKLEGKQDEVYALHEAMQAGAPSMDSVMALGSLPSIEATGPRSIPVDFQAFGLDMDSDIACWSAWDAAFANDNGDAWLDGLLGTGTALPGGLSQAQDKTFGVEPMNAYDGVSNVSTLQHVVGQDYTS</sequence>
<dbReference type="EMBL" id="JARH01000912">
    <property type="protein sequence ID" value="EXF75359.1"/>
    <property type="molecule type" value="Genomic_DNA"/>
</dbReference>
<evidence type="ECO:0000313" key="2">
    <source>
        <dbReference type="EMBL" id="EXF75359.1"/>
    </source>
</evidence>
<feature type="region of interest" description="Disordered" evidence="1">
    <location>
        <begin position="192"/>
        <end position="213"/>
    </location>
</feature>
<dbReference type="eggNOG" id="ENOG502SAWK">
    <property type="taxonomic scope" value="Eukaryota"/>
</dbReference>
<feature type="region of interest" description="Disordered" evidence="1">
    <location>
        <begin position="73"/>
        <end position="133"/>
    </location>
</feature>